<organism evidence="7 8">
    <name type="scientific">Tilletia indica</name>
    <dbReference type="NCBI Taxonomy" id="43049"/>
    <lineage>
        <taxon>Eukaryota</taxon>
        <taxon>Fungi</taxon>
        <taxon>Dikarya</taxon>
        <taxon>Basidiomycota</taxon>
        <taxon>Ustilaginomycotina</taxon>
        <taxon>Exobasidiomycetes</taxon>
        <taxon>Tilletiales</taxon>
        <taxon>Tilletiaceae</taxon>
        <taxon>Tilletia</taxon>
    </lineage>
</organism>
<keyword evidence="2 4" id="KW-0802">TPR repeat</keyword>
<dbReference type="AlphaFoldDB" id="A0A8T8SZB2"/>
<dbReference type="GO" id="GO:0030544">
    <property type="term" value="F:Hsp70 protein binding"/>
    <property type="evidence" value="ECO:0007669"/>
    <property type="project" value="TreeGrafter"/>
</dbReference>
<dbReference type="GO" id="GO:0005634">
    <property type="term" value="C:nucleus"/>
    <property type="evidence" value="ECO:0007669"/>
    <property type="project" value="TreeGrafter"/>
</dbReference>
<dbReference type="PANTHER" id="PTHR46035:SF1">
    <property type="entry name" value="TETRATRICOPEPTIDE REPEAT PROTEIN 4"/>
    <property type="match status" value="1"/>
</dbReference>
<sequence>MIGPQPPPLASARDLEDVEHLQLPMFADGTRATGTSLSKGKTKDDLMREFDSTPLFMRELPADEEGDTAENATLDALQSLAFDGTPDEIAENFKGQGNDYFKAKRYRDAITFYTKAVDAHPTDQTLLESVYLNRAACNLELKNYGKVLRDTSSALKLNPNSSKAFYRAARALIALRRARDALDCCDRAGESVVQADPGFKALAARAKKEADAEERREKEGKERERRKIEEERALKVAFLARGLWIETSARPPDNPFPAHFDPETLPAASSPNLSLLSTSPIWQAPDPIRTSLIFPVFLLYPQYNHSDLITHFHEDEPIGARLDIVFPEDEPRQAWDQRGEYVSKKVVVYTSTRKRRLFKVGRGLTLRELMDKGAQEPSSTTAVLAGRKAPTKEEQRKAREERDGLILKDGMLSLVVLPKDSEAEKEWVAKFKRERTEAEEKEKKTIVSSTRVS</sequence>
<name>A0A8T8SZB2_9BASI</name>
<dbReference type="GO" id="GO:0006457">
    <property type="term" value="P:protein folding"/>
    <property type="evidence" value="ECO:0007669"/>
    <property type="project" value="TreeGrafter"/>
</dbReference>
<accession>A0A8T8SZB2</accession>
<evidence type="ECO:0000313" key="7">
    <source>
        <dbReference type="EMBL" id="KAE8251186.1"/>
    </source>
</evidence>
<comment type="similarity">
    <text evidence="3">Belongs to the TTC4 family.</text>
</comment>
<dbReference type="Proteomes" id="UP000077521">
    <property type="component" value="Unassembled WGS sequence"/>
</dbReference>
<dbReference type="PANTHER" id="PTHR46035">
    <property type="entry name" value="TETRATRICOPEPTIDE REPEAT PROTEIN 4"/>
    <property type="match status" value="1"/>
</dbReference>
<feature type="repeat" description="TPR" evidence="4">
    <location>
        <begin position="90"/>
        <end position="123"/>
    </location>
</feature>
<dbReference type="Gene3D" id="1.25.40.10">
    <property type="entry name" value="Tetratricopeptide repeat domain"/>
    <property type="match status" value="1"/>
</dbReference>
<dbReference type="Pfam" id="PF18972">
    <property type="entry name" value="Wheel"/>
    <property type="match status" value="1"/>
</dbReference>
<feature type="domain" description="Cns1/TTC4 wheel" evidence="6">
    <location>
        <begin position="285"/>
        <end position="431"/>
    </location>
</feature>
<dbReference type="InterPro" id="IPR019734">
    <property type="entry name" value="TPR_rpt"/>
</dbReference>
<dbReference type="CDD" id="cd21377">
    <property type="entry name" value="CTWD_Cns1-like"/>
    <property type="match status" value="1"/>
</dbReference>
<feature type="region of interest" description="Disordered" evidence="5">
    <location>
        <begin position="434"/>
        <end position="453"/>
    </location>
</feature>
<dbReference type="GO" id="GO:0051879">
    <property type="term" value="F:Hsp90 protein binding"/>
    <property type="evidence" value="ECO:0007669"/>
    <property type="project" value="InterPro"/>
</dbReference>
<evidence type="ECO:0000256" key="4">
    <source>
        <dbReference type="PROSITE-ProRule" id="PRU00339"/>
    </source>
</evidence>
<dbReference type="SUPFAM" id="SSF48452">
    <property type="entry name" value="TPR-like"/>
    <property type="match status" value="1"/>
</dbReference>
<feature type="compositionally biased region" description="Basic and acidic residues" evidence="5">
    <location>
        <begin position="390"/>
        <end position="402"/>
    </location>
</feature>
<dbReference type="Pfam" id="PF12895">
    <property type="entry name" value="ANAPC3"/>
    <property type="match status" value="1"/>
</dbReference>
<evidence type="ECO:0000259" key="6">
    <source>
        <dbReference type="Pfam" id="PF18972"/>
    </source>
</evidence>
<evidence type="ECO:0000256" key="1">
    <source>
        <dbReference type="ARBA" id="ARBA00022737"/>
    </source>
</evidence>
<reference evidence="7" key="1">
    <citation type="submission" date="2016-04" db="EMBL/GenBank/DDBJ databases">
        <authorList>
            <person name="Nguyen H.D."/>
            <person name="Samba Siva P."/>
            <person name="Cullis J."/>
            <person name="Levesque C.A."/>
            <person name="Hambleton S."/>
        </authorList>
    </citation>
    <scope>NUCLEOTIDE SEQUENCE</scope>
    <source>
        <strain evidence="7">DAOMC 236416</strain>
    </source>
</reference>
<reference evidence="7" key="2">
    <citation type="journal article" date="2019" name="IMA Fungus">
        <title>Genome sequencing and comparison of five Tilletia species to identify candidate genes for the detection of regulated species infecting wheat.</title>
        <authorList>
            <person name="Nguyen H.D.T."/>
            <person name="Sultana T."/>
            <person name="Kesanakurti P."/>
            <person name="Hambleton S."/>
        </authorList>
    </citation>
    <scope>NUCLEOTIDE SEQUENCE</scope>
    <source>
        <strain evidence="7">DAOMC 236416</strain>
    </source>
</reference>
<dbReference type="InterPro" id="IPR044059">
    <property type="entry name" value="Csn1/TTC4_wheel"/>
</dbReference>
<dbReference type="PROSITE" id="PS50005">
    <property type="entry name" value="TPR"/>
    <property type="match status" value="1"/>
</dbReference>
<dbReference type="SMART" id="SM00028">
    <property type="entry name" value="TPR"/>
    <property type="match status" value="3"/>
</dbReference>
<feature type="region of interest" description="Disordered" evidence="5">
    <location>
        <begin position="206"/>
        <end position="226"/>
    </location>
</feature>
<dbReference type="InterPro" id="IPR011990">
    <property type="entry name" value="TPR-like_helical_dom_sf"/>
</dbReference>
<protein>
    <recommendedName>
        <fullName evidence="6">Cns1/TTC4 wheel domain-containing protein</fullName>
    </recommendedName>
</protein>
<evidence type="ECO:0000256" key="5">
    <source>
        <dbReference type="SAM" id="MobiDB-lite"/>
    </source>
</evidence>
<feature type="region of interest" description="Disordered" evidence="5">
    <location>
        <begin position="375"/>
        <end position="402"/>
    </location>
</feature>
<comment type="caution">
    <text evidence="7">The sequence shown here is derived from an EMBL/GenBank/DDBJ whole genome shotgun (WGS) entry which is preliminary data.</text>
</comment>
<keyword evidence="8" id="KW-1185">Reference proteome</keyword>
<dbReference type="EMBL" id="LWDF02000259">
    <property type="protein sequence ID" value="KAE8251186.1"/>
    <property type="molecule type" value="Genomic_DNA"/>
</dbReference>
<evidence type="ECO:0000256" key="2">
    <source>
        <dbReference type="ARBA" id="ARBA00022803"/>
    </source>
</evidence>
<dbReference type="GO" id="GO:0005829">
    <property type="term" value="C:cytosol"/>
    <property type="evidence" value="ECO:0007669"/>
    <property type="project" value="TreeGrafter"/>
</dbReference>
<gene>
    <name evidence="7" type="ORF">A4X13_0g4109</name>
</gene>
<evidence type="ECO:0000313" key="8">
    <source>
        <dbReference type="Proteomes" id="UP000077521"/>
    </source>
</evidence>
<evidence type="ECO:0000256" key="3">
    <source>
        <dbReference type="ARBA" id="ARBA00023602"/>
    </source>
</evidence>
<proteinExistence type="inferred from homology"/>
<keyword evidence="1" id="KW-0677">Repeat</keyword>
<feature type="compositionally biased region" description="Basic and acidic residues" evidence="5">
    <location>
        <begin position="434"/>
        <end position="445"/>
    </location>
</feature>